<dbReference type="AlphaFoldDB" id="B2VV06"/>
<name>B2VV06_PYRTR</name>
<sequence>MSYSKDDKEQRLTLEVDGEKSLLQYCEGGSGESLKAGVSQEMDRRKNDMKKRYKPVTW</sequence>
<dbReference type="EMBL" id="DS231615">
    <property type="protein sequence ID" value="EDU41627.1"/>
    <property type="molecule type" value="Genomic_DNA"/>
</dbReference>
<proteinExistence type="predicted"/>
<organism evidence="2 3">
    <name type="scientific">Pyrenophora tritici-repentis (strain Pt-1C-BFP)</name>
    <name type="common">Wheat tan spot fungus</name>
    <name type="synonym">Drechslera tritici-repentis</name>
    <dbReference type="NCBI Taxonomy" id="426418"/>
    <lineage>
        <taxon>Eukaryota</taxon>
        <taxon>Fungi</taxon>
        <taxon>Dikarya</taxon>
        <taxon>Ascomycota</taxon>
        <taxon>Pezizomycotina</taxon>
        <taxon>Dothideomycetes</taxon>
        <taxon>Pleosporomycetidae</taxon>
        <taxon>Pleosporales</taxon>
        <taxon>Pleosporineae</taxon>
        <taxon>Pleosporaceae</taxon>
        <taxon>Pyrenophora</taxon>
    </lineage>
</organism>
<dbReference type="InParanoid" id="B2VV06"/>
<evidence type="ECO:0000313" key="3">
    <source>
        <dbReference type="Proteomes" id="UP000001471"/>
    </source>
</evidence>
<dbReference type="HOGENOM" id="CLU_2980173_0_0_1"/>
<feature type="compositionally biased region" description="Basic residues" evidence="1">
    <location>
        <begin position="47"/>
        <end position="58"/>
    </location>
</feature>
<accession>B2VV06</accession>
<evidence type="ECO:0000256" key="1">
    <source>
        <dbReference type="SAM" id="MobiDB-lite"/>
    </source>
</evidence>
<feature type="region of interest" description="Disordered" evidence="1">
    <location>
        <begin position="29"/>
        <end position="58"/>
    </location>
</feature>
<protein>
    <submittedName>
        <fullName evidence="2">Uncharacterized protein</fullName>
    </submittedName>
</protein>
<reference evidence="3" key="1">
    <citation type="journal article" date="2013" name="G3 (Bethesda)">
        <title>Comparative genomics of a plant-pathogenic fungus, Pyrenophora tritici-repentis, reveals transduplication and the impact of repeat elements on pathogenicity and population divergence.</title>
        <authorList>
            <person name="Manning V.A."/>
            <person name="Pandelova I."/>
            <person name="Dhillon B."/>
            <person name="Wilhelm L.J."/>
            <person name="Goodwin S.B."/>
            <person name="Berlin A.M."/>
            <person name="Figueroa M."/>
            <person name="Freitag M."/>
            <person name="Hane J.K."/>
            <person name="Henrissat B."/>
            <person name="Holman W.H."/>
            <person name="Kodira C.D."/>
            <person name="Martin J."/>
            <person name="Oliver R.P."/>
            <person name="Robbertse B."/>
            <person name="Schackwitz W."/>
            <person name="Schwartz D.C."/>
            <person name="Spatafora J.W."/>
            <person name="Turgeon B.G."/>
            <person name="Yandava C."/>
            <person name="Young S."/>
            <person name="Zhou S."/>
            <person name="Zeng Q."/>
            <person name="Grigoriev I.V."/>
            <person name="Ma L.-J."/>
            <person name="Ciuffetti L.M."/>
        </authorList>
    </citation>
    <scope>NUCLEOTIDE SEQUENCE [LARGE SCALE GENOMIC DNA]</scope>
    <source>
        <strain evidence="3">Pt-1C-BFP</strain>
    </source>
</reference>
<evidence type="ECO:0000313" key="2">
    <source>
        <dbReference type="EMBL" id="EDU41627.1"/>
    </source>
</evidence>
<gene>
    <name evidence="2" type="ORF">PTRG_02189</name>
</gene>
<dbReference type="Proteomes" id="UP000001471">
    <property type="component" value="Unassembled WGS sequence"/>
</dbReference>